<dbReference type="OrthoDB" id="639736at2"/>
<gene>
    <name evidence="3" type="ordered locus">Pedsa_2797</name>
</gene>
<dbReference type="RefSeq" id="WP_013633823.1">
    <property type="nucleotide sequence ID" value="NC_015177.1"/>
</dbReference>
<evidence type="ECO:0000256" key="1">
    <source>
        <dbReference type="ARBA" id="ARBA00022676"/>
    </source>
</evidence>
<dbReference type="Gene3D" id="3.40.50.11350">
    <property type="match status" value="1"/>
</dbReference>
<dbReference type="GO" id="GO:0016020">
    <property type="term" value="C:membrane"/>
    <property type="evidence" value="ECO:0007669"/>
    <property type="project" value="InterPro"/>
</dbReference>
<evidence type="ECO:0008006" key="5">
    <source>
        <dbReference type="Google" id="ProtNLM"/>
    </source>
</evidence>
<dbReference type="EMBL" id="CP002545">
    <property type="protein sequence ID" value="ADY53338.1"/>
    <property type="molecule type" value="Genomic_DNA"/>
</dbReference>
<reference evidence="4" key="2">
    <citation type="submission" date="2011-02" db="EMBL/GenBank/DDBJ databases">
        <title>The complete genome of Pedobacter saltans DSM 12145.</title>
        <authorList>
            <consortium name="US DOE Joint Genome Institute (JGI-PGF)"/>
            <person name="Lucas S."/>
            <person name="Copeland A."/>
            <person name="Lapidus A."/>
            <person name="Bruce D."/>
            <person name="Goodwin L."/>
            <person name="Pitluck S."/>
            <person name="Kyrpides N."/>
            <person name="Mavromatis K."/>
            <person name="Pagani I."/>
            <person name="Ivanova N."/>
            <person name="Ovchinnikova G."/>
            <person name="Lu M."/>
            <person name="Detter J.C."/>
            <person name="Han C."/>
            <person name="Land M."/>
            <person name="Hauser L."/>
            <person name="Markowitz V."/>
            <person name="Cheng J.-F."/>
            <person name="Hugenholtz P."/>
            <person name="Woyke T."/>
            <person name="Wu D."/>
            <person name="Tindall B."/>
            <person name="Pomrenke H.G."/>
            <person name="Brambilla E."/>
            <person name="Klenk H.-P."/>
            <person name="Eisen J.A."/>
        </authorList>
    </citation>
    <scope>NUCLEOTIDE SEQUENCE [LARGE SCALE GENOMIC DNA]</scope>
    <source>
        <strain evidence="4">ATCC 51119 / DSM 12145 / JCM 21818 / LMG 10337 / NBRC 100064 / NCIMB 13643</strain>
    </source>
</reference>
<dbReference type="GO" id="GO:0005975">
    <property type="term" value="P:carbohydrate metabolic process"/>
    <property type="evidence" value="ECO:0007669"/>
    <property type="project" value="InterPro"/>
</dbReference>
<dbReference type="AlphaFoldDB" id="F0S7T3"/>
<organism evidence="3 4">
    <name type="scientific">Pseudopedobacter saltans (strain ATCC 51119 / DSM 12145 / JCM 21818 / CCUG 39354 / LMG 10337 / NBRC 100064 / NCIMB 13643)</name>
    <name type="common">Pedobacter saltans</name>
    <dbReference type="NCBI Taxonomy" id="762903"/>
    <lineage>
        <taxon>Bacteria</taxon>
        <taxon>Pseudomonadati</taxon>
        <taxon>Bacteroidota</taxon>
        <taxon>Sphingobacteriia</taxon>
        <taxon>Sphingobacteriales</taxon>
        <taxon>Sphingobacteriaceae</taxon>
        <taxon>Pseudopedobacter</taxon>
    </lineage>
</organism>
<dbReference type="KEGG" id="psn:Pedsa_2797"/>
<dbReference type="Proteomes" id="UP000000310">
    <property type="component" value="Chromosome"/>
</dbReference>
<dbReference type="eggNOG" id="ENOG502ZB0G">
    <property type="taxonomic scope" value="Bacteria"/>
</dbReference>
<keyword evidence="4" id="KW-1185">Reference proteome</keyword>
<evidence type="ECO:0000313" key="4">
    <source>
        <dbReference type="Proteomes" id="UP000000310"/>
    </source>
</evidence>
<dbReference type="Pfam" id="PF01531">
    <property type="entry name" value="Glyco_transf_11"/>
    <property type="match status" value="1"/>
</dbReference>
<keyword evidence="2" id="KW-0808">Transferase</keyword>
<dbReference type="InterPro" id="IPR002516">
    <property type="entry name" value="Glyco_trans_11"/>
</dbReference>
<dbReference type="GO" id="GO:0008107">
    <property type="term" value="F:galactoside 2-alpha-L-fucosyltransferase activity"/>
    <property type="evidence" value="ECO:0007669"/>
    <property type="project" value="InterPro"/>
</dbReference>
<evidence type="ECO:0000313" key="3">
    <source>
        <dbReference type="EMBL" id="ADY53338.1"/>
    </source>
</evidence>
<dbReference type="PANTHER" id="PTHR11927">
    <property type="entry name" value="GALACTOSIDE 2-L-FUCOSYLTRANSFERASE"/>
    <property type="match status" value="1"/>
</dbReference>
<accession>F0S7T3</accession>
<dbReference type="HOGENOM" id="CLU_081836_0_0_10"/>
<dbReference type="PANTHER" id="PTHR11927:SF9">
    <property type="entry name" value="L-FUCOSYLTRANSFERASE"/>
    <property type="match status" value="1"/>
</dbReference>
<protein>
    <recommendedName>
        <fullName evidence="5">Glycosyl transferase family 11</fullName>
    </recommendedName>
</protein>
<proteinExistence type="predicted"/>
<keyword evidence="1" id="KW-0328">Glycosyltransferase</keyword>
<sequence>MIFVTGYGQMCNNILQFGHFFAYAKRNGLKTVGLRFCYKYTFFKISNEKGYNWPTYLYAKYGAKIGLIKSVDFDESFEGTNVDSLQLDKQTVLAKGWYFRDYQGFLNYRNELKALFDFKEHIKKPVEQFFSTLSKDTIKVGLHIRRGDYKTWHQGKYFFSDEEYGQIVNSFAKSLDKPVELIIVSNDPKLNSKSFENLTSCKVSMLNGNPAEDLYLLSKCDYIIGPPSTFSLMAAFYEDRPLYWIFDKEKQLLAENFDKFENLFRHII</sequence>
<reference evidence="3 4" key="1">
    <citation type="journal article" date="2011" name="Stand. Genomic Sci.">
        <title>Complete genome sequence of the gliding, heparinolytic Pedobacter saltans type strain (113).</title>
        <authorList>
            <person name="Liolios K."/>
            <person name="Sikorski J."/>
            <person name="Lu M."/>
            <person name="Nolan M."/>
            <person name="Lapidus A."/>
            <person name="Lucas S."/>
            <person name="Hammon N."/>
            <person name="Deshpande S."/>
            <person name="Cheng J.F."/>
            <person name="Tapia R."/>
            <person name="Han C."/>
            <person name="Goodwin L."/>
            <person name="Pitluck S."/>
            <person name="Huntemann M."/>
            <person name="Ivanova N."/>
            <person name="Pagani I."/>
            <person name="Mavromatis K."/>
            <person name="Ovchinikova G."/>
            <person name="Pati A."/>
            <person name="Chen A."/>
            <person name="Palaniappan K."/>
            <person name="Land M."/>
            <person name="Hauser L."/>
            <person name="Brambilla E.M."/>
            <person name="Kotsyurbenko O."/>
            <person name="Rohde M."/>
            <person name="Tindall B.J."/>
            <person name="Abt B."/>
            <person name="Goker M."/>
            <person name="Detter J.C."/>
            <person name="Woyke T."/>
            <person name="Bristow J."/>
            <person name="Eisen J.A."/>
            <person name="Markowitz V."/>
            <person name="Hugenholtz P."/>
            <person name="Klenk H.P."/>
            <person name="Kyrpides N.C."/>
        </authorList>
    </citation>
    <scope>NUCLEOTIDE SEQUENCE [LARGE SCALE GENOMIC DNA]</scope>
    <source>
        <strain evidence="4">ATCC 51119 / DSM 12145 / JCM 21818 / LMG 10337 / NBRC 100064 / NCIMB 13643</strain>
    </source>
</reference>
<name>F0S7T3_PSESL</name>
<evidence type="ECO:0000256" key="2">
    <source>
        <dbReference type="ARBA" id="ARBA00022679"/>
    </source>
</evidence>
<dbReference type="STRING" id="762903.Pedsa_2797"/>